<keyword evidence="3" id="KW-1185">Reference proteome</keyword>
<dbReference type="EMBL" id="CP041730">
    <property type="protein sequence ID" value="QDQ28378.1"/>
    <property type="molecule type" value="Genomic_DNA"/>
</dbReference>
<protein>
    <submittedName>
        <fullName evidence="2">Uncharacterized protein</fullName>
    </submittedName>
</protein>
<evidence type="ECO:0000256" key="1">
    <source>
        <dbReference type="SAM" id="MobiDB-lite"/>
    </source>
</evidence>
<proteinExistence type="predicted"/>
<evidence type="ECO:0000313" key="3">
    <source>
        <dbReference type="Proteomes" id="UP000317550"/>
    </source>
</evidence>
<feature type="compositionally biased region" description="Low complexity" evidence="1">
    <location>
        <begin position="489"/>
        <end position="502"/>
    </location>
</feature>
<feature type="region of interest" description="Disordered" evidence="1">
    <location>
        <begin position="483"/>
        <end position="502"/>
    </location>
</feature>
<dbReference type="RefSeq" id="WP_144279761.1">
    <property type="nucleotide sequence ID" value="NZ_CP041730.1"/>
</dbReference>
<dbReference type="OrthoDB" id="9101001at2"/>
<evidence type="ECO:0000313" key="2">
    <source>
        <dbReference type="EMBL" id="QDQ28378.1"/>
    </source>
</evidence>
<sequence length="502" mass="53479">MATSIPYDPSLVLGNIVHPEAMKILLQIADAQAPIDAAQDELNSLIAMKRSLDMTTQELLNMHIDPGSLQKEIGTVGQQISKAATDYAKVRIDQEKTIKGLKSKQSAVHEDIESPIDYVRTQIKKMPLSSDSLKMDAQYFSFDENKQSAQNTIASIKAFVSESTSFLGDSYSMQASTAASTQVSKQVENHNIEGTLVITASCTHKDAALLAPFVLDVDKAIRVWNSVFPSDNDKIKVNDPSKLAKIALEEGTGKEVFLPILSGATYGSSFVGMVHVLRSETTKSSQQMSSVAASLQGQFEVGCWFANESGGFGVDTNFANDIKNLLSTQAVSSHVSVIAMGAIPSIKSNQVQIGVKQFADFDPAKMMGNLATLANSNSSDKTSVGASAAAARTGKQMMAIQGSTVTNVMLGLSQIDDGSNKMLDVNSLMTAFEDYVTRAIAGDIGVPINYYVKNLSRAQLAQMWVAKYFPDRYLTISGDDTGAGGGKSGAAAQPAPAQADPG</sequence>
<name>A0A516SK37_9NEIS</name>
<dbReference type="KEGG" id="cari:FNU76_19595"/>
<gene>
    <name evidence="2" type="ORF">FNU76_19595</name>
</gene>
<organism evidence="2 3">
    <name type="scientific">Chitinimonas arctica</name>
    <dbReference type="NCBI Taxonomy" id="2594795"/>
    <lineage>
        <taxon>Bacteria</taxon>
        <taxon>Pseudomonadati</taxon>
        <taxon>Pseudomonadota</taxon>
        <taxon>Betaproteobacteria</taxon>
        <taxon>Neisseriales</taxon>
        <taxon>Chitinibacteraceae</taxon>
        <taxon>Chitinimonas</taxon>
    </lineage>
</organism>
<dbReference type="Proteomes" id="UP000317550">
    <property type="component" value="Chromosome"/>
</dbReference>
<dbReference type="AlphaFoldDB" id="A0A516SK37"/>
<reference evidence="3" key="1">
    <citation type="submission" date="2019-07" db="EMBL/GenBank/DDBJ databases">
        <title>Chitinimonas sp. nov., isolated from Ny-Alesund, arctica soil.</title>
        <authorList>
            <person name="Xu Q."/>
            <person name="Peng F."/>
        </authorList>
    </citation>
    <scope>NUCLEOTIDE SEQUENCE [LARGE SCALE GENOMIC DNA]</scope>
    <source>
        <strain evidence="3">R3-44</strain>
    </source>
</reference>
<accession>A0A516SK37</accession>